<evidence type="ECO:0000256" key="6">
    <source>
        <dbReference type="ARBA" id="ARBA00023125"/>
    </source>
</evidence>
<dbReference type="SMART" id="SM00430">
    <property type="entry name" value="HOLI"/>
    <property type="match status" value="1"/>
</dbReference>
<dbReference type="PROSITE" id="PS51030">
    <property type="entry name" value="NUCLEAR_REC_DBD_2"/>
    <property type="match status" value="1"/>
</dbReference>
<evidence type="ECO:0000259" key="12">
    <source>
        <dbReference type="PROSITE" id="PS51030"/>
    </source>
</evidence>
<comment type="caution">
    <text evidence="14">The sequence shown here is derived from an EMBL/GenBank/DDBJ whole genome shotgun (WGS) entry which is preliminary data.</text>
</comment>
<organism evidence="14 15">
    <name type="scientific">Fasciola hepatica</name>
    <name type="common">Liver fluke</name>
    <dbReference type="NCBI Taxonomy" id="6192"/>
    <lineage>
        <taxon>Eukaryota</taxon>
        <taxon>Metazoa</taxon>
        <taxon>Spiralia</taxon>
        <taxon>Lophotrochozoa</taxon>
        <taxon>Platyhelminthes</taxon>
        <taxon>Trematoda</taxon>
        <taxon>Digenea</taxon>
        <taxon>Plagiorchiida</taxon>
        <taxon>Echinostomata</taxon>
        <taxon>Echinostomatoidea</taxon>
        <taxon>Fasciolidae</taxon>
        <taxon>Fasciola</taxon>
    </lineage>
</organism>
<keyword evidence="6 10" id="KW-0238">DNA-binding</keyword>
<accession>A0A4E0S0G7</accession>
<dbReference type="InterPro" id="IPR001723">
    <property type="entry name" value="Nuclear_hrmn_rcpt"/>
</dbReference>
<keyword evidence="15" id="KW-1185">Reference proteome</keyword>
<dbReference type="PROSITE" id="PS51843">
    <property type="entry name" value="NR_LBD"/>
    <property type="match status" value="1"/>
</dbReference>
<feature type="region of interest" description="Disordered" evidence="11">
    <location>
        <begin position="446"/>
        <end position="468"/>
    </location>
</feature>
<dbReference type="InterPro" id="IPR050234">
    <property type="entry name" value="Nuclear_hormone_rcpt_NR1"/>
</dbReference>
<keyword evidence="8 10" id="KW-0675">Receptor</keyword>
<dbReference type="GO" id="GO:0045944">
    <property type="term" value="P:positive regulation of transcription by RNA polymerase II"/>
    <property type="evidence" value="ECO:0007669"/>
    <property type="project" value="TreeGrafter"/>
</dbReference>
<dbReference type="Proteomes" id="UP000230066">
    <property type="component" value="Unassembled WGS sequence"/>
</dbReference>
<keyword evidence="7 10" id="KW-0804">Transcription</keyword>
<dbReference type="EMBL" id="JXXN02001091">
    <property type="protein sequence ID" value="THD25552.1"/>
    <property type="molecule type" value="Genomic_DNA"/>
</dbReference>
<reference evidence="14" key="1">
    <citation type="submission" date="2019-03" db="EMBL/GenBank/DDBJ databases">
        <title>Improved annotation for the trematode Fasciola hepatica.</title>
        <authorList>
            <person name="Choi Y.-J."/>
            <person name="Martin J."/>
            <person name="Mitreva M."/>
        </authorList>
    </citation>
    <scope>NUCLEOTIDE SEQUENCE [LARGE SCALE GENOMIC DNA]</scope>
</reference>
<dbReference type="PANTHER" id="PTHR24082:SF330">
    <property type="entry name" value="THYROID HORMONE RECEPTOR BETA"/>
    <property type="match status" value="1"/>
</dbReference>
<dbReference type="Pfam" id="PF00105">
    <property type="entry name" value="zf-C4"/>
    <property type="match status" value="1"/>
</dbReference>
<dbReference type="Gene3D" id="1.10.565.10">
    <property type="entry name" value="Retinoid X Receptor"/>
    <property type="match status" value="1"/>
</dbReference>
<keyword evidence="9 10" id="KW-0539">Nucleus</keyword>
<dbReference type="InterPro" id="IPR035500">
    <property type="entry name" value="NHR-like_dom_sf"/>
</dbReference>
<dbReference type="SMART" id="SM00399">
    <property type="entry name" value="ZnF_C4"/>
    <property type="match status" value="1"/>
</dbReference>
<evidence type="ECO:0000259" key="13">
    <source>
        <dbReference type="PROSITE" id="PS51843"/>
    </source>
</evidence>
<comment type="subcellular location">
    <subcellularLocation>
        <location evidence="10">Nucleus</location>
    </subcellularLocation>
</comment>
<dbReference type="CDD" id="cd06961">
    <property type="entry name" value="NR_DBD_TR"/>
    <property type="match status" value="1"/>
</dbReference>
<dbReference type="InterPro" id="IPR001728">
    <property type="entry name" value="ThyrH_rcpt"/>
</dbReference>
<evidence type="ECO:0000256" key="7">
    <source>
        <dbReference type="ARBA" id="ARBA00023163"/>
    </source>
</evidence>
<evidence type="ECO:0000256" key="2">
    <source>
        <dbReference type="ARBA" id="ARBA00022723"/>
    </source>
</evidence>
<protein>
    <submittedName>
        <fullName evidence="14">Thyroid hormone receptor beta</fullName>
    </submittedName>
</protein>
<dbReference type="GO" id="GO:0030154">
    <property type="term" value="P:cell differentiation"/>
    <property type="evidence" value="ECO:0007669"/>
    <property type="project" value="TreeGrafter"/>
</dbReference>
<evidence type="ECO:0000256" key="1">
    <source>
        <dbReference type="ARBA" id="ARBA00008092"/>
    </source>
</evidence>
<dbReference type="PANTHER" id="PTHR24082">
    <property type="entry name" value="NUCLEAR HORMONE RECEPTOR"/>
    <property type="match status" value="1"/>
</dbReference>
<feature type="domain" description="NR LBD" evidence="13">
    <location>
        <begin position="492"/>
        <end position="763"/>
    </location>
</feature>
<evidence type="ECO:0000313" key="14">
    <source>
        <dbReference type="EMBL" id="THD25552.1"/>
    </source>
</evidence>
<dbReference type="GO" id="GO:0090575">
    <property type="term" value="C:RNA polymerase II transcription regulator complex"/>
    <property type="evidence" value="ECO:0007669"/>
    <property type="project" value="TreeGrafter"/>
</dbReference>
<dbReference type="GO" id="GO:0004879">
    <property type="term" value="F:nuclear receptor activity"/>
    <property type="evidence" value="ECO:0007669"/>
    <property type="project" value="InterPro"/>
</dbReference>
<dbReference type="GO" id="GO:0008270">
    <property type="term" value="F:zinc ion binding"/>
    <property type="evidence" value="ECO:0007669"/>
    <property type="project" value="UniProtKB-KW"/>
</dbReference>
<sequence length="787" mass="85898">MKFQLLNKRAVFHEYNQTEDNNTSWNPISIIPLEPTSSSSYSFGRANLTGHTANTDQSDLHFKPPILSVPTPLERRSLEPISDRQDYGGLPALSAPCLTLPSGVSEQMVLSVQGTSSSSSAPTTPSKAVCLGNPPIRPRKKEPYIPSYMDPTSGPEPCVVCGDNATGFHYRAMTCEGCKGFFRRSIQKKLVYTCKFQGRCSVSDKQNRNSCQKCRFDRCIRGGMAKDLVLDEDKRLAKRRLIEANRARKRAEVDAISPTSSGNVIQSSLNSAPTMFANPTYMTSQLTELQTTPHGPGHSIPMVHSLVETLGPHLYAVEQSGQPVPQPTIEVPRTVYWSRMVAPNSMQQVQSTGFTAAVSAPSSMAASQYPPILQPYGAHSFEPIVGKEDTDVSFLMIPQSTPSVETKRVCFNLKPQSPPPPVSVTPSISGAADSSSRLMVLSVPSEQTSSSQLIQPMSAPSGSRVDPISHEQSLKPVSRVQPPSTECAWTKDDEAMVDSIRQAYREMLVPCDKSMIHADNDDAGSAFRSIPPSTNISTLIEPIIARLVAFAKLIPGFGLLGADDQTRLLRGCCLDVITLRAAYVLSLSARQKGLVESSSLAGNESNANHANGTLVIANSTYPQLGVSDAKCAQMIRAVALKLARLEIDQTEVALMAAILLMSPDRGQLVDVDTVEHTQDLLLETFNRYANWSRKHSGAQLTRSHSICTRPTPSSFQSQYWPRIFMALTELRSITLCNQGLFVERAFNATCDQLPWYFHELFHGSQLSVGADIESANDRTDGPSACLK</sequence>
<proteinExistence type="inferred from homology"/>
<dbReference type="AlphaFoldDB" id="A0A4E0S0G7"/>
<dbReference type="PRINTS" id="PR00398">
    <property type="entry name" value="STRDHORMONER"/>
</dbReference>
<dbReference type="InterPro" id="IPR013088">
    <property type="entry name" value="Znf_NHR/GATA"/>
</dbReference>
<dbReference type="FunFam" id="3.30.50.10:FF:000030">
    <property type="entry name" value="Nuclear Hormone Receptor family"/>
    <property type="match status" value="1"/>
</dbReference>
<dbReference type="PROSITE" id="PS00031">
    <property type="entry name" value="NUCLEAR_REC_DBD_1"/>
    <property type="match status" value="1"/>
</dbReference>
<name>A0A4E0S0G7_FASHE</name>
<gene>
    <name evidence="14" type="ORF">D915_003526</name>
</gene>
<dbReference type="GO" id="GO:0000978">
    <property type="term" value="F:RNA polymerase II cis-regulatory region sequence-specific DNA binding"/>
    <property type="evidence" value="ECO:0007669"/>
    <property type="project" value="TreeGrafter"/>
</dbReference>
<dbReference type="PRINTS" id="PR00047">
    <property type="entry name" value="STROIDFINGER"/>
</dbReference>
<dbReference type="PRINTS" id="PR00546">
    <property type="entry name" value="THYROIDHORMR"/>
</dbReference>
<evidence type="ECO:0000256" key="4">
    <source>
        <dbReference type="ARBA" id="ARBA00022833"/>
    </source>
</evidence>
<comment type="similarity">
    <text evidence="1">Belongs to the nuclear hormone receptor family. NR1 subfamily.</text>
</comment>
<evidence type="ECO:0000256" key="3">
    <source>
        <dbReference type="ARBA" id="ARBA00022771"/>
    </source>
</evidence>
<evidence type="ECO:0000256" key="11">
    <source>
        <dbReference type="SAM" id="MobiDB-lite"/>
    </source>
</evidence>
<dbReference type="SUPFAM" id="SSF57716">
    <property type="entry name" value="Glucocorticoid receptor-like (DNA-binding domain)"/>
    <property type="match status" value="1"/>
</dbReference>
<keyword evidence="2 10" id="KW-0479">Metal-binding</keyword>
<evidence type="ECO:0000256" key="10">
    <source>
        <dbReference type="RuleBase" id="RU004334"/>
    </source>
</evidence>
<evidence type="ECO:0000256" key="9">
    <source>
        <dbReference type="ARBA" id="ARBA00023242"/>
    </source>
</evidence>
<dbReference type="GO" id="GO:0048384">
    <property type="term" value="P:retinoic acid receptor signaling pathway"/>
    <property type="evidence" value="ECO:0007669"/>
    <property type="project" value="TreeGrafter"/>
</dbReference>
<evidence type="ECO:0000313" key="15">
    <source>
        <dbReference type="Proteomes" id="UP000230066"/>
    </source>
</evidence>
<dbReference type="InterPro" id="IPR000536">
    <property type="entry name" value="Nucl_hrmn_rcpt_lig-bd"/>
</dbReference>
<dbReference type="InterPro" id="IPR001628">
    <property type="entry name" value="Znf_hrmn_rcpt"/>
</dbReference>
<dbReference type="SUPFAM" id="SSF48508">
    <property type="entry name" value="Nuclear receptor ligand-binding domain"/>
    <property type="match status" value="1"/>
</dbReference>
<feature type="compositionally biased region" description="Polar residues" evidence="11">
    <location>
        <begin position="446"/>
        <end position="461"/>
    </location>
</feature>
<dbReference type="Pfam" id="PF00104">
    <property type="entry name" value="Hormone_recep"/>
    <property type="match status" value="1"/>
</dbReference>
<keyword evidence="4 10" id="KW-0862">Zinc</keyword>
<dbReference type="GO" id="GO:0000122">
    <property type="term" value="P:negative regulation of transcription by RNA polymerase II"/>
    <property type="evidence" value="ECO:0007669"/>
    <property type="project" value="TreeGrafter"/>
</dbReference>
<evidence type="ECO:0000256" key="8">
    <source>
        <dbReference type="ARBA" id="ARBA00023170"/>
    </source>
</evidence>
<dbReference type="Gene3D" id="3.30.50.10">
    <property type="entry name" value="Erythroid Transcription Factor GATA-1, subunit A"/>
    <property type="match status" value="1"/>
</dbReference>
<keyword evidence="3 10" id="KW-0863">Zinc-finger</keyword>
<feature type="domain" description="Nuclear receptor" evidence="12">
    <location>
        <begin position="155"/>
        <end position="231"/>
    </location>
</feature>
<evidence type="ECO:0000256" key="5">
    <source>
        <dbReference type="ARBA" id="ARBA00023015"/>
    </source>
</evidence>
<keyword evidence="5 10" id="KW-0805">Transcription regulation</keyword>